<comment type="caution">
    <text evidence="4">The sequence shown here is derived from an EMBL/GenBank/DDBJ whole genome shotgun (WGS) entry which is preliminary data.</text>
</comment>
<dbReference type="PANTHER" id="PTHR13932">
    <property type="entry name" value="COPROPORPHYRINIGEN III OXIDASE"/>
    <property type="match status" value="1"/>
</dbReference>
<evidence type="ECO:0000313" key="4">
    <source>
        <dbReference type="EMBL" id="TNJ37826.1"/>
    </source>
</evidence>
<dbReference type="InterPro" id="IPR058240">
    <property type="entry name" value="rSAM_sf"/>
</dbReference>
<proteinExistence type="inferred from homology"/>
<sequence length="375" mass="42558">MAHCYVHIPFCRERCSYCDFFLVPGTRLMEPFFDALLQETEARLCEFGSEPVASIHFGGGTPSLAGPRRIGRWLALFSDRVEIKGDAEITLEANPEDCRKHVMEEFRTLGINRVSLGVQSFSGRKLERLGRKHTPDEACQVMQEMLGLFGNVSLDLICGVPDEDMDEWHADLEAAISLQPHHISVYMLTVEAGTKLQREIHRGRCAGPDEGFQAEAYLLAVERLTQEGFMHYEVSNFARPGYFSRYNSGSWRREPYIGLGPSAHTLLKDGSGERRKANVASLVRYISAPYDASTGYELLTPEERQTEEVFLSLRLGQGIALQQLQVIHRQRAQWLEGMLEKFMLEGFLEIRRGRVRLTPRGFLFSDHITQTLLPS</sequence>
<dbReference type="RefSeq" id="WP_139626063.1">
    <property type="nucleotide sequence ID" value="NZ_VDCI01000001.1"/>
</dbReference>
<dbReference type="NCBIfam" id="TIGR00539">
    <property type="entry name" value="hemN_rel"/>
    <property type="match status" value="1"/>
</dbReference>
<comment type="similarity">
    <text evidence="1">Belongs to the anaerobic coproporphyrinogen-III oxidase family. HemW subfamily.</text>
</comment>
<reference evidence="4 5" key="1">
    <citation type="submission" date="2019-05" db="EMBL/GenBank/DDBJ databases">
        <title>Draft Whole-Genome sequence of the green sulfur bacterium Prosthecochloris vibrioformis DSM 260.</title>
        <authorList>
            <person name="Meyer T.E."/>
            <person name="Kyndt J.A."/>
        </authorList>
    </citation>
    <scope>NUCLEOTIDE SEQUENCE [LARGE SCALE GENOMIC DNA]</scope>
    <source>
        <strain evidence="4 5">DSM 260</strain>
    </source>
</reference>
<feature type="domain" description="Radical SAM core" evidence="3">
    <location>
        <begin position="1"/>
        <end position="234"/>
    </location>
</feature>
<keyword evidence="2" id="KW-0408">Iron</keyword>
<dbReference type="InterPro" id="IPR010723">
    <property type="entry name" value="HemN_C"/>
</dbReference>
<dbReference type="InterPro" id="IPR004559">
    <property type="entry name" value="HemW-like"/>
</dbReference>
<keyword evidence="2" id="KW-0479">Metal-binding</keyword>
<dbReference type="Pfam" id="PF06969">
    <property type="entry name" value="HemN_C"/>
    <property type="match status" value="1"/>
</dbReference>
<dbReference type="GO" id="GO:0006779">
    <property type="term" value="P:porphyrin-containing compound biosynthetic process"/>
    <property type="evidence" value="ECO:0007669"/>
    <property type="project" value="InterPro"/>
</dbReference>
<evidence type="ECO:0000259" key="3">
    <source>
        <dbReference type="PROSITE" id="PS51918"/>
    </source>
</evidence>
<dbReference type="GO" id="GO:0004109">
    <property type="term" value="F:coproporphyrinogen oxidase activity"/>
    <property type="evidence" value="ECO:0007669"/>
    <property type="project" value="InterPro"/>
</dbReference>
<keyword evidence="2" id="KW-0963">Cytoplasm</keyword>
<keyword evidence="2" id="KW-0949">S-adenosyl-L-methionine</keyword>
<dbReference type="EMBL" id="VDCI01000001">
    <property type="protein sequence ID" value="TNJ37826.1"/>
    <property type="molecule type" value="Genomic_DNA"/>
</dbReference>
<dbReference type="SFLD" id="SFLDG01082">
    <property type="entry name" value="B12-binding_domain_containing"/>
    <property type="match status" value="1"/>
</dbReference>
<keyword evidence="2" id="KW-0411">Iron-sulfur</keyword>
<dbReference type="Proteomes" id="UP000309544">
    <property type="component" value="Unassembled WGS sequence"/>
</dbReference>
<dbReference type="PROSITE" id="PS51918">
    <property type="entry name" value="RADICAL_SAM"/>
    <property type="match status" value="1"/>
</dbReference>
<dbReference type="SFLD" id="SFLDF00562">
    <property type="entry name" value="HemN-like__clustered_with_heat"/>
    <property type="match status" value="1"/>
</dbReference>
<dbReference type="AlphaFoldDB" id="A0A5C4S2W2"/>
<dbReference type="SUPFAM" id="SSF102114">
    <property type="entry name" value="Radical SAM enzymes"/>
    <property type="match status" value="1"/>
</dbReference>
<dbReference type="InterPro" id="IPR023404">
    <property type="entry name" value="rSAM_horseshoe"/>
</dbReference>
<keyword evidence="2" id="KW-0004">4Fe-4S</keyword>
<dbReference type="InterPro" id="IPR007197">
    <property type="entry name" value="rSAM"/>
</dbReference>
<evidence type="ECO:0000313" key="5">
    <source>
        <dbReference type="Proteomes" id="UP000309544"/>
    </source>
</evidence>
<accession>A0A5C4S2W2</accession>
<organism evidence="4 5">
    <name type="scientific">Prosthecochloris vibrioformis</name>
    <name type="common">Chlorobium vibrioforme</name>
    <dbReference type="NCBI Taxonomy" id="1098"/>
    <lineage>
        <taxon>Bacteria</taxon>
        <taxon>Pseudomonadati</taxon>
        <taxon>Chlorobiota</taxon>
        <taxon>Chlorobiia</taxon>
        <taxon>Chlorobiales</taxon>
        <taxon>Chlorobiaceae</taxon>
        <taxon>Prosthecochloris</taxon>
    </lineage>
</organism>
<evidence type="ECO:0000256" key="1">
    <source>
        <dbReference type="ARBA" id="ARBA00006100"/>
    </source>
</evidence>
<dbReference type="SMART" id="SM00729">
    <property type="entry name" value="Elp3"/>
    <property type="match status" value="1"/>
</dbReference>
<dbReference type="SFLD" id="SFLDG01065">
    <property type="entry name" value="anaerobic_coproporphyrinogen-I"/>
    <property type="match status" value="1"/>
</dbReference>
<dbReference type="Gene3D" id="3.80.30.20">
    <property type="entry name" value="tm_1862 like domain"/>
    <property type="match status" value="1"/>
</dbReference>
<dbReference type="GO" id="GO:0005737">
    <property type="term" value="C:cytoplasm"/>
    <property type="evidence" value="ECO:0007669"/>
    <property type="project" value="UniProtKB-SubCell"/>
</dbReference>
<dbReference type="GO" id="GO:0046872">
    <property type="term" value="F:metal ion binding"/>
    <property type="evidence" value="ECO:0007669"/>
    <property type="project" value="UniProtKB-UniRule"/>
</dbReference>
<dbReference type="Pfam" id="PF04055">
    <property type="entry name" value="Radical_SAM"/>
    <property type="match status" value="1"/>
</dbReference>
<dbReference type="SFLD" id="SFLDS00029">
    <property type="entry name" value="Radical_SAM"/>
    <property type="match status" value="1"/>
</dbReference>
<protein>
    <recommendedName>
        <fullName evidence="2">Heme chaperone HemW</fullName>
    </recommendedName>
</protein>
<dbReference type="InterPro" id="IPR006638">
    <property type="entry name" value="Elp3/MiaA/NifB-like_rSAM"/>
</dbReference>
<keyword evidence="2" id="KW-0349">Heme</keyword>
<comment type="function">
    <text evidence="2">Probably acts as a heme chaperone, transferring heme to an unknown acceptor. Binds one molecule of heme per monomer, possibly covalently. Binds 1 [4Fe-4S] cluster. The cluster is coordinated with 3 cysteines and an exchangeable S-adenosyl-L-methionine.</text>
</comment>
<keyword evidence="5" id="KW-1185">Reference proteome</keyword>
<dbReference type="GO" id="GO:0051539">
    <property type="term" value="F:4 iron, 4 sulfur cluster binding"/>
    <property type="evidence" value="ECO:0007669"/>
    <property type="project" value="UniProtKB-UniRule"/>
</dbReference>
<comment type="subcellular location">
    <subcellularLocation>
        <location evidence="2">Cytoplasm</location>
    </subcellularLocation>
</comment>
<dbReference type="PANTHER" id="PTHR13932:SF5">
    <property type="entry name" value="RADICAL S-ADENOSYL METHIONINE DOMAIN-CONTAINING PROTEIN 1, MITOCHONDRIAL"/>
    <property type="match status" value="1"/>
</dbReference>
<keyword evidence="2" id="KW-0143">Chaperone</keyword>
<name>A0A5C4S2W2_PROVB</name>
<dbReference type="InterPro" id="IPR034505">
    <property type="entry name" value="Coproporphyrinogen-III_oxidase"/>
</dbReference>
<gene>
    <name evidence="4" type="primary">hemW</name>
    <name evidence="4" type="ORF">FGF68_01215</name>
</gene>
<dbReference type="CDD" id="cd01335">
    <property type="entry name" value="Radical_SAM"/>
    <property type="match status" value="1"/>
</dbReference>
<dbReference type="SFLD" id="SFLDF00288">
    <property type="entry name" value="HemN-like__clustered_with_nucl"/>
    <property type="match status" value="1"/>
</dbReference>
<evidence type="ECO:0000256" key="2">
    <source>
        <dbReference type="RuleBase" id="RU364116"/>
    </source>
</evidence>